<feature type="region of interest" description="Disordered" evidence="4">
    <location>
        <begin position="1"/>
        <end position="21"/>
    </location>
</feature>
<dbReference type="PANTHER" id="PTHR31636">
    <property type="entry name" value="OSJNBA0084A10.13 PROTEIN-RELATED"/>
    <property type="match status" value="1"/>
</dbReference>
<keyword evidence="6" id="KW-1185">Reference proteome</keyword>
<comment type="similarity">
    <text evidence="3">Belongs to the GRAS family.</text>
</comment>
<reference evidence="6" key="1">
    <citation type="journal article" date="2018" name="Gigascience">
        <title>Genome assembly of the Pink Ipe (Handroanthus impetiginosus, Bignoniaceae), a highly valued, ecologically keystone Neotropical timber forest tree.</title>
        <authorList>
            <person name="Silva-Junior O.B."/>
            <person name="Grattapaglia D."/>
            <person name="Novaes E."/>
            <person name="Collevatti R.G."/>
        </authorList>
    </citation>
    <scope>NUCLEOTIDE SEQUENCE [LARGE SCALE GENOMIC DNA]</scope>
    <source>
        <strain evidence="6">cv. UFG-1</strain>
    </source>
</reference>
<evidence type="ECO:0000256" key="2">
    <source>
        <dbReference type="ARBA" id="ARBA00023163"/>
    </source>
</evidence>
<feature type="compositionally biased region" description="Polar residues" evidence="4">
    <location>
        <begin position="1"/>
        <end position="16"/>
    </location>
</feature>
<dbReference type="InterPro" id="IPR005202">
    <property type="entry name" value="TF_GRAS"/>
</dbReference>
<dbReference type="Pfam" id="PF03514">
    <property type="entry name" value="GRAS"/>
    <property type="match status" value="1"/>
</dbReference>
<sequence length="548" mass="62271">MFHFDQLNSNEVSNKSSELEGSKTEFFQEQDNAADLQFSMSDNEIHRQVQNYKYFTNLDDLYLDVVSPPFQSCDDDINRILDTDYKNSSLIKSKGKNAFPLASFEMLRKHRSKRLRSNEETSNLGPMMSTERIIELAAEHFICKELSSFSHPYPGSILSQDSILGQDSKGFQLIQNLLYSAEKVDQKKYEHSRKFLEECERMSSCTGSPIERLVFYFTEALHEKIDRETGLITPKGLGKKIPDPLEMMKCTNTFMITLQKKCPLTQIAKLVGIEALVDHVAESDKVHVIDIHIVSGVQCTILMQTLAARSGRPIQHLKITAVGTKSKTTLEETGRRLMAFANSLNLKFSFHVVMVEDILYLNKNLFELDPNEVVSIYAAYGLKNMIGRPDRLEHLMNVAKSLGPRVMIITEIETNCNSPNFLPRFVEALFFYGAFFDSVAECLKNDEENRREAEERCFGSAMRNVVATEGDERKIRYVSIDVWRAFLSRFGLAETGLSMSCLYQANLMRENFPFGRSCTLGMDGECLTIGWKGTPLITVSAWKFSSDG</sequence>
<name>A0A2G9I0D4_9LAMI</name>
<organism evidence="5 6">
    <name type="scientific">Handroanthus impetiginosus</name>
    <dbReference type="NCBI Taxonomy" id="429701"/>
    <lineage>
        <taxon>Eukaryota</taxon>
        <taxon>Viridiplantae</taxon>
        <taxon>Streptophyta</taxon>
        <taxon>Embryophyta</taxon>
        <taxon>Tracheophyta</taxon>
        <taxon>Spermatophyta</taxon>
        <taxon>Magnoliopsida</taxon>
        <taxon>eudicotyledons</taxon>
        <taxon>Gunneridae</taxon>
        <taxon>Pentapetalae</taxon>
        <taxon>asterids</taxon>
        <taxon>lamiids</taxon>
        <taxon>Lamiales</taxon>
        <taxon>Bignoniaceae</taxon>
        <taxon>Crescentiina</taxon>
        <taxon>Tabebuia alliance</taxon>
        <taxon>Handroanthus</taxon>
    </lineage>
</organism>
<dbReference type="STRING" id="429701.A0A2G9I0D4"/>
<evidence type="ECO:0000256" key="1">
    <source>
        <dbReference type="ARBA" id="ARBA00023015"/>
    </source>
</evidence>
<keyword evidence="1" id="KW-0805">Transcription regulation</keyword>
<evidence type="ECO:0000256" key="4">
    <source>
        <dbReference type="SAM" id="MobiDB-lite"/>
    </source>
</evidence>
<feature type="short sequence motif" description="VHIID" evidence="3">
    <location>
        <begin position="286"/>
        <end position="290"/>
    </location>
</feature>
<gene>
    <name evidence="5" type="ORF">CDL12_04001</name>
</gene>
<keyword evidence="2" id="KW-0804">Transcription</keyword>
<dbReference type="OrthoDB" id="770224at2759"/>
<feature type="region of interest" description="Leucine repeat II (LRII)" evidence="3">
    <location>
        <begin position="332"/>
        <end position="364"/>
    </location>
</feature>
<feature type="region of interest" description="SAW" evidence="3">
    <location>
        <begin position="467"/>
        <end position="543"/>
    </location>
</feature>
<proteinExistence type="inferred from homology"/>
<accession>A0A2G9I0D4</accession>
<dbReference type="EMBL" id="NKXS01000600">
    <property type="protein sequence ID" value="PIN23235.1"/>
    <property type="molecule type" value="Genomic_DNA"/>
</dbReference>
<dbReference type="PROSITE" id="PS50985">
    <property type="entry name" value="GRAS"/>
    <property type="match status" value="1"/>
</dbReference>
<comment type="caution">
    <text evidence="5">The sequence shown here is derived from an EMBL/GenBank/DDBJ whole genome shotgun (WGS) entry which is preliminary data.</text>
</comment>
<comment type="caution">
    <text evidence="3">Lacks conserved residue(s) required for the propagation of feature annotation.</text>
</comment>
<evidence type="ECO:0000256" key="3">
    <source>
        <dbReference type="PROSITE-ProRule" id="PRU01191"/>
    </source>
</evidence>
<dbReference type="Proteomes" id="UP000231279">
    <property type="component" value="Unassembled WGS sequence"/>
</dbReference>
<protein>
    <submittedName>
        <fullName evidence="5">Uncharacterized protein</fullName>
    </submittedName>
</protein>
<evidence type="ECO:0000313" key="6">
    <source>
        <dbReference type="Proteomes" id="UP000231279"/>
    </source>
</evidence>
<dbReference type="AlphaFoldDB" id="A0A2G9I0D4"/>
<evidence type="ECO:0000313" key="5">
    <source>
        <dbReference type="EMBL" id="PIN23235.1"/>
    </source>
</evidence>